<reference evidence="1" key="1">
    <citation type="submission" date="2022-05" db="EMBL/GenBank/DDBJ databases">
        <title>The Musa troglodytarum L. genome provides insights into the mechanism of non-climacteric behaviour and enrichment of carotenoids.</title>
        <authorList>
            <person name="Wang J."/>
        </authorList>
    </citation>
    <scope>NUCLEOTIDE SEQUENCE</scope>
    <source>
        <tissue evidence="1">Leaf</tissue>
    </source>
</reference>
<evidence type="ECO:0000313" key="1">
    <source>
        <dbReference type="EMBL" id="URE42732.1"/>
    </source>
</evidence>
<dbReference type="AlphaFoldDB" id="A0A9E7I785"/>
<evidence type="ECO:0000313" key="2">
    <source>
        <dbReference type="Proteomes" id="UP001055439"/>
    </source>
</evidence>
<accession>A0A9E7I785</accession>
<organism evidence="1 2">
    <name type="scientific">Musa troglodytarum</name>
    <name type="common">fe'i banana</name>
    <dbReference type="NCBI Taxonomy" id="320322"/>
    <lineage>
        <taxon>Eukaryota</taxon>
        <taxon>Viridiplantae</taxon>
        <taxon>Streptophyta</taxon>
        <taxon>Embryophyta</taxon>
        <taxon>Tracheophyta</taxon>
        <taxon>Spermatophyta</taxon>
        <taxon>Magnoliopsida</taxon>
        <taxon>Liliopsida</taxon>
        <taxon>Zingiberales</taxon>
        <taxon>Musaceae</taxon>
        <taxon>Musa</taxon>
    </lineage>
</organism>
<dbReference type="EMBL" id="CP097511">
    <property type="protein sequence ID" value="URE42732.1"/>
    <property type="molecule type" value="Genomic_DNA"/>
</dbReference>
<dbReference type="Proteomes" id="UP001055439">
    <property type="component" value="Chromosome 9"/>
</dbReference>
<gene>
    <name evidence="1" type="ORF">MUK42_32026</name>
</gene>
<keyword evidence="2" id="KW-1185">Reference proteome</keyword>
<proteinExistence type="predicted"/>
<name>A0A9E7I785_9LILI</name>
<protein>
    <submittedName>
        <fullName evidence="1">Uncharacterized protein</fullName>
    </submittedName>
</protein>
<sequence length="37" mass="4295">MTIINFAQSRCLISFLYTISKIQNIDHSLLISPWEVV</sequence>